<dbReference type="Gene3D" id="3.10.200.10">
    <property type="entry name" value="Alpha carbonic anhydrase"/>
    <property type="match status" value="1"/>
</dbReference>
<dbReference type="SMART" id="SM01057">
    <property type="entry name" value="Carb_anhydrase"/>
    <property type="match status" value="1"/>
</dbReference>
<organism evidence="4 5">
    <name type="scientific">Cuscuta europaea</name>
    <name type="common">European dodder</name>
    <dbReference type="NCBI Taxonomy" id="41803"/>
    <lineage>
        <taxon>Eukaryota</taxon>
        <taxon>Viridiplantae</taxon>
        <taxon>Streptophyta</taxon>
        <taxon>Embryophyta</taxon>
        <taxon>Tracheophyta</taxon>
        <taxon>Spermatophyta</taxon>
        <taxon>Magnoliopsida</taxon>
        <taxon>eudicotyledons</taxon>
        <taxon>Gunneridae</taxon>
        <taxon>Pentapetalae</taxon>
        <taxon>asterids</taxon>
        <taxon>lamiids</taxon>
        <taxon>Solanales</taxon>
        <taxon>Convolvulaceae</taxon>
        <taxon>Cuscuteae</taxon>
        <taxon>Cuscuta</taxon>
        <taxon>Cuscuta subgen. Cuscuta</taxon>
    </lineage>
</organism>
<evidence type="ECO:0000313" key="5">
    <source>
        <dbReference type="Proteomes" id="UP001152484"/>
    </source>
</evidence>
<gene>
    <name evidence="4" type="ORF">CEURO_LOCUS14428</name>
</gene>
<dbReference type="Proteomes" id="UP001152484">
    <property type="component" value="Unassembled WGS sequence"/>
</dbReference>
<name>A0A9P0ZDP6_CUSEU</name>
<feature type="region of interest" description="Disordered" evidence="1">
    <location>
        <begin position="240"/>
        <end position="266"/>
    </location>
</feature>
<protein>
    <recommendedName>
        <fullName evidence="3">Alpha-carbonic anhydrase domain-containing protein</fullName>
    </recommendedName>
</protein>
<dbReference type="InterPro" id="IPR036398">
    <property type="entry name" value="CA_dom_sf"/>
</dbReference>
<dbReference type="Pfam" id="PF00194">
    <property type="entry name" value="Carb_anhydrase"/>
    <property type="match status" value="1"/>
</dbReference>
<dbReference type="PANTHER" id="PTHR18952">
    <property type="entry name" value="CARBONIC ANHYDRASE"/>
    <property type="match status" value="1"/>
</dbReference>
<feature type="domain" description="Alpha-carbonic anhydrase" evidence="3">
    <location>
        <begin position="22"/>
        <end position="264"/>
    </location>
</feature>
<feature type="signal peptide" evidence="2">
    <location>
        <begin position="1"/>
        <end position="19"/>
    </location>
</feature>
<dbReference type="EMBL" id="CAMAPE010000038">
    <property type="protein sequence ID" value="CAH9099360.1"/>
    <property type="molecule type" value="Genomic_DNA"/>
</dbReference>
<keyword evidence="2" id="KW-0732">Signal</keyword>
<reference evidence="4" key="1">
    <citation type="submission" date="2022-07" db="EMBL/GenBank/DDBJ databases">
        <authorList>
            <person name="Macas J."/>
            <person name="Novak P."/>
            <person name="Neumann P."/>
        </authorList>
    </citation>
    <scope>NUCLEOTIDE SEQUENCE</scope>
</reference>
<feature type="chain" id="PRO_5040130887" description="Alpha-carbonic anhydrase domain-containing protein" evidence="2">
    <location>
        <begin position="20"/>
        <end position="266"/>
    </location>
</feature>
<dbReference type="InterPro" id="IPR023561">
    <property type="entry name" value="Carbonic_anhydrase_a-class"/>
</dbReference>
<dbReference type="GO" id="GO:0004089">
    <property type="term" value="F:carbonate dehydratase activity"/>
    <property type="evidence" value="ECO:0007669"/>
    <property type="project" value="InterPro"/>
</dbReference>
<sequence>MGLLFVVVALSVLVKPMASAEVAFSYSGSTGPDQWASLSPDYALCSTGKSQSPVNLFGRLTPVSPNLKALDIQFNDSVNATLVNKGYHVELSYNGGGGGVLVLNGTNYTLNEMHWHVPSEHQFFRIPFAGEVHLGYSSPNNTAALVAIMLRLGRSDPILDKLEHELSGLPMRSAGESPPEVAVGNTTDIQILLREFTNTDRYYTYQGSSTTPPCSEGVTDIVIGEFRTISIDQVEALKRPLDNGSKNNARPVQPLNGRKVEAYQAQ</sequence>
<proteinExistence type="predicted"/>
<keyword evidence="5" id="KW-1185">Reference proteome</keyword>
<dbReference type="GO" id="GO:0008270">
    <property type="term" value="F:zinc ion binding"/>
    <property type="evidence" value="ECO:0007669"/>
    <property type="project" value="InterPro"/>
</dbReference>
<evidence type="ECO:0000256" key="2">
    <source>
        <dbReference type="SAM" id="SignalP"/>
    </source>
</evidence>
<dbReference type="PROSITE" id="PS51144">
    <property type="entry name" value="ALPHA_CA_2"/>
    <property type="match status" value="1"/>
</dbReference>
<comment type="caution">
    <text evidence="4">The sequence shown here is derived from an EMBL/GenBank/DDBJ whole genome shotgun (WGS) entry which is preliminary data.</text>
</comment>
<dbReference type="CDD" id="cd03124">
    <property type="entry name" value="alpha_CA_prokaryotic_like"/>
    <property type="match status" value="1"/>
</dbReference>
<evidence type="ECO:0000259" key="3">
    <source>
        <dbReference type="PROSITE" id="PS51144"/>
    </source>
</evidence>
<accession>A0A9P0ZDP6</accession>
<dbReference type="AlphaFoldDB" id="A0A9P0ZDP6"/>
<evidence type="ECO:0000256" key="1">
    <source>
        <dbReference type="SAM" id="MobiDB-lite"/>
    </source>
</evidence>
<dbReference type="PANTHER" id="PTHR18952:SF236">
    <property type="entry name" value="ALPHA CARBONIC ANHYDRASE 1, CHLOROPLASTIC"/>
    <property type="match status" value="1"/>
</dbReference>
<dbReference type="GO" id="GO:0006730">
    <property type="term" value="P:one-carbon metabolic process"/>
    <property type="evidence" value="ECO:0007669"/>
    <property type="project" value="TreeGrafter"/>
</dbReference>
<dbReference type="InterPro" id="IPR041891">
    <property type="entry name" value="Alpha_CA_prokaryot-like"/>
</dbReference>
<dbReference type="OrthoDB" id="429145at2759"/>
<dbReference type="InterPro" id="IPR001148">
    <property type="entry name" value="CA_dom"/>
</dbReference>
<dbReference type="SUPFAM" id="SSF51069">
    <property type="entry name" value="Carbonic anhydrase"/>
    <property type="match status" value="1"/>
</dbReference>
<evidence type="ECO:0000313" key="4">
    <source>
        <dbReference type="EMBL" id="CAH9099360.1"/>
    </source>
</evidence>